<accession>A0A9D1JEY8</accession>
<dbReference type="InterPro" id="IPR001362">
    <property type="entry name" value="Glyco_hydro_32"/>
</dbReference>
<organism evidence="12 13">
    <name type="scientific">Candidatus Egerieimonas intestinavium</name>
    <dbReference type="NCBI Taxonomy" id="2840777"/>
    <lineage>
        <taxon>Bacteria</taxon>
        <taxon>Bacillati</taxon>
        <taxon>Bacillota</taxon>
        <taxon>Clostridia</taxon>
        <taxon>Lachnospirales</taxon>
        <taxon>Lachnospiraceae</taxon>
        <taxon>Lachnospiraceae incertae sedis</taxon>
        <taxon>Candidatus Egerieimonas</taxon>
    </lineage>
</organism>
<proteinExistence type="inferred from homology"/>
<dbReference type="InterPro" id="IPR013148">
    <property type="entry name" value="Glyco_hydro_32_N"/>
</dbReference>
<dbReference type="GO" id="GO:0005737">
    <property type="term" value="C:cytoplasm"/>
    <property type="evidence" value="ECO:0007669"/>
    <property type="project" value="UniProtKB-SubCell"/>
</dbReference>
<dbReference type="PROSITE" id="PS00609">
    <property type="entry name" value="GLYCOSYL_HYDROL_F32"/>
    <property type="match status" value="1"/>
</dbReference>
<evidence type="ECO:0000256" key="7">
    <source>
        <dbReference type="ARBA" id="ARBA00033367"/>
    </source>
</evidence>
<dbReference type="EMBL" id="DVHU01000007">
    <property type="protein sequence ID" value="HIR91901.1"/>
    <property type="molecule type" value="Genomic_DNA"/>
</dbReference>
<feature type="domain" description="Glycosyl hydrolase family 32 N-terminal" evidence="10">
    <location>
        <begin position="33"/>
        <end position="342"/>
    </location>
</feature>
<dbReference type="Pfam" id="PF08244">
    <property type="entry name" value="Glyco_hydro_32C"/>
    <property type="match status" value="1"/>
</dbReference>
<protein>
    <recommendedName>
        <fullName evidence="4 8">Sucrose-6-phosphate hydrolase</fullName>
        <ecNumber evidence="3 8">3.2.1.26</ecNumber>
    </recommendedName>
    <alternativeName>
        <fullName evidence="7 9">Invertase</fullName>
    </alternativeName>
</protein>
<dbReference type="InterPro" id="IPR006232">
    <property type="entry name" value="Suc6P_hydrolase"/>
</dbReference>
<dbReference type="InterPro" id="IPR051214">
    <property type="entry name" value="GH32_Enzymes"/>
</dbReference>
<dbReference type="InterPro" id="IPR013320">
    <property type="entry name" value="ConA-like_dom_sf"/>
</dbReference>
<dbReference type="GO" id="GO:0004564">
    <property type="term" value="F:beta-fructofuranosidase activity"/>
    <property type="evidence" value="ECO:0007669"/>
    <property type="project" value="UniProtKB-EC"/>
</dbReference>
<dbReference type="NCBIfam" id="TIGR01322">
    <property type="entry name" value="scrB_fam"/>
    <property type="match status" value="1"/>
</dbReference>
<dbReference type="AlphaFoldDB" id="A0A9D1JEY8"/>
<comment type="catalytic activity">
    <reaction evidence="8">
        <text>Hydrolysis of terminal non-reducing beta-D-fructofuranoside residues in beta-D-fructofuranosides.</text>
        <dbReference type="EC" id="3.2.1.26"/>
    </reaction>
</comment>
<evidence type="ECO:0000313" key="12">
    <source>
        <dbReference type="EMBL" id="HIR91901.1"/>
    </source>
</evidence>
<keyword evidence="6 8" id="KW-0326">Glycosidase</keyword>
<evidence type="ECO:0000256" key="3">
    <source>
        <dbReference type="ARBA" id="ARBA00012758"/>
    </source>
</evidence>
<dbReference type="InterPro" id="IPR013189">
    <property type="entry name" value="Glyco_hydro_32_C"/>
</dbReference>
<evidence type="ECO:0000259" key="10">
    <source>
        <dbReference type="Pfam" id="PF00251"/>
    </source>
</evidence>
<dbReference type="GO" id="GO:0005975">
    <property type="term" value="P:carbohydrate metabolic process"/>
    <property type="evidence" value="ECO:0007669"/>
    <property type="project" value="InterPro"/>
</dbReference>
<comment type="subcellular location">
    <subcellularLocation>
        <location evidence="9">Cytoplasm</location>
    </subcellularLocation>
</comment>
<evidence type="ECO:0000256" key="2">
    <source>
        <dbReference type="ARBA" id="ARBA00009902"/>
    </source>
</evidence>
<dbReference type="Pfam" id="PF00251">
    <property type="entry name" value="Glyco_hydro_32N"/>
    <property type="match status" value="1"/>
</dbReference>
<evidence type="ECO:0000256" key="5">
    <source>
        <dbReference type="ARBA" id="ARBA00022801"/>
    </source>
</evidence>
<dbReference type="PANTHER" id="PTHR43101:SF1">
    <property type="entry name" value="BETA-FRUCTOSIDASE"/>
    <property type="match status" value="1"/>
</dbReference>
<feature type="domain" description="Glycosyl hydrolase family 32 C-terminal" evidence="11">
    <location>
        <begin position="364"/>
        <end position="457"/>
    </location>
</feature>
<comment type="pathway">
    <text evidence="1 9">Glycan biosynthesis; sucrose metabolism.</text>
</comment>
<evidence type="ECO:0000256" key="9">
    <source>
        <dbReference type="RuleBase" id="RU365015"/>
    </source>
</evidence>
<dbReference type="EC" id="3.2.1.26" evidence="3 8"/>
<evidence type="ECO:0000256" key="4">
    <source>
        <dbReference type="ARBA" id="ARBA00019623"/>
    </source>
</evidence>
<gene>
    <name evidence="12" type="ORF">IAB98_00585</name>
</gene>
<dbReference type="PANTHER" id="PTHR43101">
    <property type="entry name" value="BETA-FRUCTOSIDASE"/>
    <property type="match status" value="1"/>
</dbReference>
<keyword evidence="5 8" id="KW-0378">Hydrolase</keyword>
<dbReference type="Gene3D" id="2.60.120.560">
    <property type="entry name" value="Exo-inulinase, domain 1"/>
    <property type="match status" value="1"/>
</dbReference>
<reference evidence="12" key="1">
    <citation type="submission" date="2020-10" db="EMBL/GenBank/DDBJ databases">
        <authorList>
            <person name="Gilroy R."/>
        </authorList>
    </citation>
    <scope>NUCLEOTIDE SEQUENCE</scope>
    <source>
        <strain evidence="12">ChiSxjej1B13-7041</strain>
    </source>
</reference>
<evidence type="ECO:0000259" key="11">
    <source>
        <dbReference type="Pfam" id="PF08244"/>
    </source>
</evidence>
<dbReference type="SMART" id="SM00640">
    <property type="entry name" value="Glyco_32"/>
    <property type="match status" value="1"/>
</dbReference>
<name>A0A9D1JEY8_9FIRM</name>
<dbReference type="InterPro" id="IPR023296">
    <property type="entry name" value="Glyco_hydro_beta-prop_sf"/>
</dbReference>
<dbReference type="SUPFAM" id="SSF49899">
    <property type="entry name" value="Concanavalin A-like lectins/glucanases"/>
    <property type="match status" value="1"/>
</dbReference>
<dbReference type="Gene3D" id="2.115.10.20">
    <property type="entry name" value="Glycosyl hydrolase domain, family 43"/>
    <property type="match status" value="1"/>
</dbReference>
<dbReference type="CDD" id="cd18623">
    <property type="entry name" value="GH32_ScrB-like"/>
    <property type="match status" value="1"/>
</dbReference>
<keyword evidence="9" id="KW-0963">Cytoplasm</keyword>
<comment type="function">
    <text evidence="9">Enables the bacterium to metabolize sucrose as a sole carbon source.</text>
</comment>
<dbReference type="SUPFAM" id="SSF75005">
    <property type="entry name" value="Arabinanase/levansucrase/invertase"/>
    <property type="match status" value="1"/>
</dbReference>
<dbReference type="Proteomes" id="UP000886841">
    <property type="component" value="Unassembled WGS sequence"/>
</dbReference>
<evidence type="ECO:0000256" key="1">
    <source>
        <dbReference type="ARBA" id="ARBA00004914"/>
    </source>
</evidence>
<dbReference type="InterPro" id="IPR018053">
    <property type="entry name" value="Glyco_hydro_32_AS"/>
</dbReference>
<evidence type="ECO:0000256" key="8">
    <source>
        <dbReference type="RuleBase" id="RU362110"/>
    </source>
</evidence>
<evidence type="ECO:0000256" key="6">
    <source>
        <dbReference type="ARBA" id="ARBA00023295"/>
    </source>
</evidence>
<comment type="similarity">
    <text evidence="2 8">Belongs to the glycosyl hydrolase 32 family.</text>
</comment>
<reference evidence="12" key="2">
    <citation type="journal article" date="2021" name="PeerJ">
        <title>Extensive microbial diversity within the chicken gut microbiome revealed by metagenomics and culture.</title>
        <authorList>
            <person name="Gilroy R."/>
            <person name="Ravi A."/>
            <person name="Getino M."/>
            <person name="Pursley I."/>
            <person name="Horton D.L."/>
            <person name="Alikhan N.F."/>
            <person name="Baker D."/>
            <person name="Gharbi K."/>
            <person name="Hall N."/>
            <person name="Watson M."/>
            <person name="Adriaenssens E.M."/>
            <person name="Foster-Nyarko E."/>
            <person name="Jarju S."/>
            <person name="Secka A."/>
            <person name="Antonio M."/>
            <person name="Oren A."/>
            <person name="Chaudhuri R.R."/>
            <person name="La Ragione R."/>
            <person name="Hildebrand F."/>
            <person name="Pallen M.J."/>
        </authorList>
    </citation>
    <scope>NUCLEOTIDE SEQUENCE</scope>
    <source>
        <strain evidence="12">ChiSxjej1B13-7041</strain>
    </source>
</reference>
<evidence type="ECO:0000313" key="13">
    <source>
        <dbReference type="Proteomes" id="UP000886841"/>
    </source>
</evidence>
<sequence>MGQLTNILAKTVKELEDRGREQAGKDPYRLRFHLMPPVGWLNDPNGLCQYRGDYHVFFQYSPSDCQGGLKLWGHYRSPDLLRWEYLGAPLLADTPWDCHGVYSGSALAEGDGLHLYYTGNIKLEDRDYDYIQEGREAWTLHTVSRDGVIFGSKRVALSPRQYPAHYTCHIRDPKVWREGDCLHMIQGGRRRDEKGAVLLYTSRDGETWEFDRELTTREPFGYMWECPDLFSLGDRQVLAFSPQGLTREEYRYQNVYQSGYFLLEKDWREEQTFENFREWDYGFDFYAPQTFQDDRGRRILVGWMGVPDSQEEYTNPLEGGWQHALTVPREVTLEEGRVLQNPVEELEELRGEQHPLSRGQELQLETPSFDLLLKREGQEKDFKLNLAGTEGGCTLTYREGAFRLELDQAAGRGRRLRQARVEGLRELRILADTSALEIYLNGGETVFTTRWYPGQENLRRLLLETEAEGCLWEMDSMIVQGI</sequence>
<keyword evidence="9" id="KW-0119">Carbohydrate metabolism</keyword>
<comment type="caution">
    <text evidence="12">The sequence shown here is derived from an EMBL/GenBank/DDBJ whole genome shotgun (WGS) entry which is preliminary data.</text>
</comment>